<name>A0A7K1SMY3_9BACT</name>
<comment type="caution">
    <text evidence="1">The sequence shown here is derived from an EMBL/GenBank/DDBJ whole genome shotgun (WGS) entry which is preliminary data.</text>
</comment>
<dbReference type="Proteomes" id="UP000436006">
    <property type="component" value="Unassembled WGS sequence"/>
</dbReference>
<evidence type="ECO:0000313" key="2">
    <source>
        <dbReference type="Proteomes" id="UP000436006"/>
    </source>
</evidence>
<keyword evidence="2" id="KW-1185">Reference proteome</keyword>
<dbReference type="RefSeq" id="WP_157589852.1">
    <property type="nucleotide sequence ID" value="NZ_WPIN01000020.1"/>
</dbReference>
<organism evidence="1 2">
    <name type="scientific">Spirosoma arboris</name>
    <dbReference type="NCBI Taxonomy" id="2682092"/>
    <lineage>
        <taxon>Bacteria</taxon>
        <taxon>Pseudomonadati</taxon>
        <taxon>Bacteroidota</taxon>
        <taxon>Cytophagia</taxon>
        <taxon>Cytophagales</taxon>
        <taxon>Cytophagaceae</taxon>
        <taxon>Spirosoma</taxon>
    </lineage>
</organism>
<reference evidence="1 2" key="1">
    <citation type="submission" date="2019-12" db="EMBL/GenBank/DDBJ databases">
        <title>Spirosoma sp. HMF4905 genome sequencing and assembly.</title>
        <authorList>
            <person name="Kang H."/>
            <person name="Cha I."/>
            <person name="Kim H."/>
            <person name="Joh K."/>
        </authorList>
    </citation>
    <scope>NUCLEOTIDE SEQUENCE [LARGE SCALE GENOMIC DNA]</scope>
    <source>
        <strain evidence="1 2">HMF4905</strain>
    </source>
</reference>
<gene>
    <name evidence="1" type="ORF">GO755_33715</name>
</gene>
<dbReference type="AlphaFoldDB" id="A0A7K1SMY3"/>
<proteinExistence type="predicted"/>
<sequence length="46" mass="5257">MERIDTNLGRIDQSFKPGTLNFAPVSLKEKKLIQAYFIPPGIAYQF</sequence>
<dbReference type="EMBL" id="WPIN01000020">
    <property type="protein sequence ID" value="MVM35033.1"/>
    <property type="molecule type" value="Genomic_DNA"/>
</dbReference>
<accession>A0A7K1SMY3</accession>
<evidence type="ECO:0000313" key="1">
    <source>
        <dbReference type="EMBL" id="MVM35033.1"/>
    </source>
</evidence>
<protein>
    <submittedName>
        <fullName evidence="1">Uncharacterized protein</fullName>
    </submittedName>
</protein>